<sequence>MSTHRPHLIAVALSDLHPTQITVGAAEVAVKRAQWAGLRRKAREHTLAAHCFPAVKGPGGRYFIVDHHHLGMALREEDVGTVWVTLLDDLSAIHGEAFWRVMEFHRWAHPYDEKGRRQDYDAIPSQVSELRDDPYRSLAGFVREAGGYAKDAAPFAEFLWADFFRPLIARRKLEMSGSQALPIDALQQAVALARGPTARYLPGWTGVSPSLAAVNSGLGAPVAPPAK</sequence>
<accession>A0ABT9SAU8</accession>
<dbReference type="Pfam" id="PF08857">
    <property type="entry name" value="ParBc_2"/>
    <property type="match status" value="1"/>
</dbReference>
<proteinExistence type="predicted"/>
<reference evidence="1 2" key="1">
    <citation type="submission" date="2023-07" db="EMBL/GenBank/DDBJ databases">
        <title>Sorghum-associated microbial communities from plants grown in Nebraska, USA.</title>
        <authorList>
            <person name="Schachtman D."/>
        </authorList>
    </citation>
    <scope>NUCLEOTIDE SEQUENCE [LARGE SCALE GENOMIC DNA]</scope>
    <source>
        <strain evidence="1 2">DS1607</strain>
    </source>
</reference>
<dbReference type="Proteomes" id="UP001226867">
    <property type="component" value="Unassembled WGS sequence"/>
</dbReference>
<dbReference type="Gene3D" id="3.90.1530.10">
    <property type="entry name" value="Conserved hypothetical protein from pyrococcus furiosus pfu- 392566-001, ParB domain"/>
    <property type="match status" value="1"/>
</dbReference>
<comment type="caution">
    <text evidence="1">The sequence shown here is derived from an EMBL/GenBank/DDBJ whole genome shotgun (WGS) entry which is preliminary data.</text>
</comment>
<dbReference type="InterPro" id="IPR016932">
    <property type="entry name" value="UCP029669"/>
</dbReference>
<dbReference type="PIRSF" id="PIRSF029669">
    <property type="entry name" value="UCP029669"/>
    <property type="match status" value="1"/>
</dbReference>
<protein>
    <recommendedName>
        <fullName evidence="3">Chromosome partitioning protein ParB</fullName>
    </recommendedName>
</protein>
<evidence type="ECO:0000313" key="1">
    <source>
        <dbReference type="EMBL" id="MDP9901340.1"/>
    </source>
</evidence>
<dbReference type="InterPro" id="IPR014956">
    <property type="entry name" value="ParBc_2"/>
</dbReference>
<name>A0ABT9SAU8_9BURK</name>
<dbReference type="EMBL" id="JAUSRO010000011">
    <property type="protein sequence ID" value="MDP9901340.1"/>
    <property type="molecule type" value="Genomic_DNA"/>
</dbReference>
<dbReference type="CDD" id="cd16390">
    <property type="entry name" value="ParB_N_Srx_like"/>
    <property type="match status" value="1"/>
</dbReference>
<evidence type="ECO:0008006" key="3">
    <source>
        <dbReference type="Google" id="ProtNLM"/>
    </source>
</evidence>
<dbReference type="SUPFAM" id="SSF110849">
    <property type="entry name" value="ParB/Sulfiredoxin"/>
    <property type="match status" value="1"/>
</dbReference>
<gene>
    <name evidence="1" type="ORF">J2W36_003606</name>
</gene>
<evidence type="ECO:0000313" key="2">
    <source>
        <dbReference type="Proteomes" id="UP001226867"/>
    </source>
</evidence>
<keyword evidence="2" id="KW-1185">Reference proteome</keyword>
<dbReference type="InterPro" id="IPR036086">
    <property type="entry name" value="ParB/Sulfiredoxin_sf"/>
</dbReference>
<organism evidence="1 2">
    <name type="scientific">Variovorax ginsengisoli</name>
    <dbReference type="NCBI Taxonomy" id="363844"/>
    <lineage>
        <taxon>Bacteria</taxon>
        <taxon>Pseudomonadati</taxon>
        <taxon>Pseudomonadota</taxon>
        <taxon>Betaproteobacteria</taxon>
        <taxon>Burkholderiales</taxon>
        <taxon>Comamonadaceae</taxon>
        <taxon>Variovorax</taxon>
    </lineage>
</organism>
<dbReference type="RefSeq" id="WP_307691104.1">
    <property type="nucleotide sequence ID" value="NZ_JAUSRO010000011.1"/>
</dbReference>
<dbReference type="Gene3D" id="1.10.8.10">
    <property type="entry name" value="DNA helicase RuvA subunit, C-terminal domain"/>
    <property type="match status" value="1"/>
</dbReference>